<evidence type="ECO:0000313" key="2">
    <source>
        <dbReference type="EMBL" id="CAG9787169.1"/>
    </source>
</evidence>
<keyword evidence="3" id="KW-1185">Reference proteome</keyword>
<reference evidence="2" key="2">
    <citation type="submission" date="2022-10" db="EMBL/GenBank/DDBJ databases">
        <authorList>
            <consortium name="ENA_rothamsted_submissions"/>
            <consortium name="culmorum"/>
            <person name="King R."/>
        </authorList>
    </citation>
    <scope>NUCLEOTIDE SEQUENCE</scope>
</reference>
<feature type="transmembrane region" description="Helical" evidence="1">
    <location>
        <begin position="93"/>
        <end position="113"/>
    </location>
</feature>
<feature type="transmembrane region" description="Helical" evidence="1">
    <location>
        <begin position="7"/>
        <end position="28"/>
    </location>
</feature>
<name>A0A9N9R0T5_9NEOP</name>
<keyword evidence="1" id="KW-1133">Transmembrane helix</keyword>
<evidence type="ECO:0000313" key="3">
    <source>
        <dbReference type="Proteomes" id="UP001153714"/>
    </source>
</evidence>
<dbReference type="AlphaFoldDB" id="A0A9N9R0T5"/>
<dbReference type="EMBL" id="OU893348">
    <property type="protein sequence ID" value="CAG9787169.1"/>
    <property type="molecule type" value="Genomic_DNA"/>
</dbReference>
<dbReference type="OrthoDB" id="6618165at2759"/>
<gene>
    <name evidence="2" type="ORF">DIATSA_LOCUS5074</name>
</gene>
<protein>
    <submittedName>
        <fullName evidence="2">Uncharacterized protein</fullName>
    </submittedName>
</protein>
<keyword evidence="1" id="KW-0812">Transmembrane</keyword>
<organism evidence="2 3">
    <name type="scientific">Diatraea saccharalis</name>
    <name type="common">sugarcane borer</name>
    <dbReference type="NCBI Taxonomy" id="40085"/>
    <lineage>
        <taxon>Eukaryota</taxon>
        <taxon>Metazoa</taxon>
        <taxon>Ecdysozoa</taxon>
        <taxon>Arthropoda</taxon>
        <taxon>Hexapoda</taxon>
        <taxon>Insecta</taxon>
        <taxon>Pterygota</taxon>
        <taxon>Neoptera</taxon>
        <taxon>Endopterygota</taxon>
        <taxon>Lepidoptera</taxon>
        <taxon>Glossata</taxon>
        <taxon>Ditrysia</taxon>
        <taxon>Pyraloidea</taxon>
        <taxon>Crambidae</taxon>
        <taxon>Crambinae</taxon>
        <taxon>Diatraea</taxon>
    </lineage>
</organism>
<sequence>MQNDYKMLKYLSFGIILIAAVSAVRVNFPELDNFIEPHDAYIPGLSLPYPYQDNRVQFVDSERYNIKRYEPVVVPVPTVPATDVVVPVVKSGLISSCLSFAISLAGAVVKFIIKNALALIIGTFAAIGVCKLTPICNKLSSINSFTDASRDLSIYATPERIARAAEFIDHAIKKYRSYQNQ</sequence>
<keyword evidence="1" id="KW-0472">Membrane</keyword>
<proteinExistence type="predicted"/>
<accession>A0A9N9R0T5</accession>
<evidence type="ECO:0000256" key="1">
    <source>
        <dbReference type="SAM" id="Phobius"/>
    </source>
</evidence>
<reference evidence="2" key="1">
    <citation type="submission" date="2021-12" db="EMBL/GenBank/DDBJ databases">
        <authorList>
            <person name="King R."/>
        </authorList>
    </citation>
    <scope>NUCLEOTIDE SEQUENCE</scope>
</reference>
<dbReference type="Proteomes" id="UP001153714">
    <property type="component" value="Chromosome 17"/>
</dbReference>